<sequence>MKDGNLALATNWQEPSVLEPTVRDEFQSPVGVAMVFRRDAAGHITGCELFAGRVRNIFFTRVAK</sequence>
<proteinExistence type="predicted"/>
<name>A0A7V8T062_9BACT</name>
<accession>A0A7V8T062</accession>
<dbReference type="Proteomes" id="UP000567293">
    <property type="component" value="Unassembled WGS sequence"/>
</dbReference>
<dbReference type="EMBL" id="JACDQQ010002869">
    <property type="protein sequence ID" value="MBA0089190.1"/>
    <property type="molecule type" value="Genomic_DNA"/>
</dbReference>
<organism evidence="1 2">
    <name type="scientific">Candidatus Acidiferrum panamense</name>
    <dbReference type="NCBI Taxonomy" id="2741543"/>
    <lineage>
        <taxon>Bacteria</taxon>
        <taxon>Pseudomonadati</taxon>
        <taxon>Acidobacteriota</taxon>
        <taxon>Terriglobia</taxon>
        <taxon>Candidatus Acidiferrales</taxon>
        <taxon>Candidatus Acidiferrum</taxon>
    </lineage>
</organism>
<comment type="caution">
    <text evidence="1">The sequence shown here is derived from an EMBL/GenBank/DDBJ whole genome shotgun (WGS) entry which is preliminary data.</text>
</comment>
<evidence type="ECO:0000313" key="1">
    <source>
        <dbReference type="EMBL" id="MBA0089190.1"/>
    </source>
</evidence>
<reference evidence="1" key="1">
    <citation type="submission" date="2020-06" db="EMBL/GenBank/DDBJ databases">
        <title>Legume-microbial interactions unlock mineral nutrients during tropical forest succession.</title>
        <authorList>
            <person name="Epihov D.Z."/>
        </authorList>
    </citation>
    <scope>NUCLEOTIDE SEQUENCE [LARGE SCALE GENOMIC DNA]</scope>
    <source>
        <strain evidence="1">Pan2503</strain>
    </source>
</reference>
<protein>
    <submittedName>
        <fullName evidence="1">Uncharacterized protein</fullName>
    </submittedName>
</protein>
<evidence type="ECO:0000313" key="2">
    <source>
        <dbReference type="Proteomes" id="UP000567293"/>
    </source>
</evidence>
<gene>
    <name evidence="1" type="ORF">HRJ53_29720</name>
</gene>
<dbReference type="AlphaFoldDB" id="A0A7V8T062"/>
<keyword evidence="2" id="KW-1185">Reference proteome</keyword>